<evidence type="ECO:0000256" key="3">
    <source>
        <dbReference type="ARBA" id="ARBA00006236"/>
    </source>
</evidence>
<sequence length="410" mass="43850">MRMQDAPIVRFLDRTTPPHVSTLILIAGLSALAMNIFLPSLPEMTTYFDTEYRLLQLSVAIYLAVNAVLQILIGPISDKLGRRPVILGGIAIFCMATIGCILARDAYVFLTFRMLQAVIVTAMVLSRAVVRDMVPQEQAASMIGYVTMGVAVVPMIGPAIGGLLGELFGWQSNFWALLAIGAALFWLTWRDLGETAVKSTLTLAQQFREYPELLRAPRFWGYALASGFASGAFFAYLGGAPFVGSVVFSLSPSMLGLYFGAPAIGYFAGNYLSGRYSTRVGVNRMVYWGTLINAVGVALNLIVMATGYGSAETFFGFIIFVGLGNGMSIPNATAGMLSVRAHLAGTASGLGGAIMIGGGAALSALAGALLKPETGVWPLLWIMFGTSILAIICIRFVMWRERQLAGMDLS</sequence>
<dbReference type="EMBL" id="FZNN01000010">
    <property type="protein sequence ID" value="SNR55622.1"/>
    <property type="molecule type" value="Genomic_DNA"/>
</dbReference>
<dbReference type="GO" id="GO:1990961">
    <property type="term" value="P:xenobiotic detoxification by transmembrane export across the plasma membrane"/>
    <property type="evidence" value="ECO:0007669"/>
    <property type="project" value="InterPro"/>
</dbReference>
<feature type="transmembrane region" description="Helical" evidence="10">
    <location>
        <begin position="349"/>
        <end position="370"/>
    </location>
</feature>
<evidence type="ECO:0000313" key="13">
    <source>
        <dbReference type="Proteomes" id="UP000198417"/>
    </source>
</evidence>
<feature type="transmembrane region" description="Helical" evidence="10">
    <location>
        <begin position="54"/>
        <end position="73"/>
    </location>
</feature>
<dbReference type="Gene3D" id="1.20.1720.10">
    <property type="entry name" value="Multidrug resistance protein D"/>
    <property type="match status" value="1"/>
</dbReference>
<feature type="transmembrane region" description="Helical" evidence="10">
    <location>
        <begin position="110"/>
        <end position="130"/>
    </location>
</feature>
<comment type="similarity">
    <text evidence="3 10">Belongs to the major facilitator superfamily. Bcr/CmlA family.</text>
</comment>
<feature type="transmembrane region" description="Helical" evidence="10">
    <location>
        <begin position="219"/>
        <end position="243"/>
    </location>
</feature>
<keyword evidence="8 10" id="KW-1133">Transmembrane helix</keyword>
<protein>
    <recommendedName>
        <fullName evidence="10">Bcr/CflA family efflux transporter</fullName>
    </recommendedName>
</protein>
<evidence type="ECO:0000256" key="2">
    <source>
        <dbReference type="ARBA" id="ARBA00004651"/>
    </source>
</evidence>
<keyword evidence="6" id="KW-1003">Cell membrane</keyword>
<feature type="transmembrane region" description="Helical" evidence="10">
    <location>
        <begin position="285"/>
        <end position="308"/>
    </location>
</feature>
<evidence type="ECO:0000256" key="7">
    <source>
        <dbReference type="ARBA" id="ARBA00022692"/>
    </source>
</evidence>
<proteinExistence type="inferred from homology"/>
<keyword evidence="9 10" id="KW-0472">Membrane</keyword>
<evidence type="ECO:0000256" key="4">
    <source>
        <dbReference type="ARBA" id="ARBA00007520"/>
    </source>
</evidence>
<evidence type="ECO:0000256" key="1">
    <source>
        <dbReference type="ARBA" id="ARBA00003279"/>
    </source>
</evidence>
<comment type="subcellular location">
    <subcellularLocation>
        <location evidence="10">Cell inner membrane</location>
        <topology evidence="10">Multi-pass membrane protein</topology>
    </subcellularLocation>
    <subcellularLocation>
        <location evidence="2">Cell membrane</location>
        <topology evidence="2">Multi-pass membrane protein</topology>
    </subcellularLocation>
</comment>
<accession>A0A238XAG5</accession>
<comment type="function">
    <text evidence="1">Resistance to tetracycline by an active tetracycline efflux. This is an energy-dependent process that decreases the accumulation of the antibiotic in whole cells. This protein functions as a metal-tetracycline/H(+) antiporter.</text>
</comment>
<feature type="transmembrane region" description="Helical" evidence="10">
    <location>
        <begin position="255"/>
        <end position="273"/>
    </location>
</feature>
<evidence type="ECO:0000256" key="10">
    <source>
        <dbReference type="RuleBase" id="RU365088"/>
    </source>
</evidence>
<feature type="transmembrane region" description="Helical" evidence="10">
    <location>
        <begin position="314"/>
        <end position="337"/>
    </location>
</feature>
<dbReference type="NCBIfam" id="TIGR00710">
    <property type="entry name" value="efflux_Bcr_CflA"/>
    <property type="match status" value="1"/>
</dbReference>
<evidence type="ECO:0000256" key="9">
    <source>
        <dbReference type="ARBA" id="ARBA00023136"/>
    </source>
</evidence>
<evidence type="ECO:0000256" key="8">
    <source>
        <dbReference type="ARBA" id="ARBA00022989"/>
    </source>
</evidence>
<dbReference type="InterPro" id="IPR036259">
    <property type="entry name" value="MFS_trans_sf"/>
</dbReference>
<dbReference type="InterPro" id="IPR001958">
    <property type="entry name" value="Tet-R_TetA/multi-R_MdtG-like"/>
</dbReference>
<feature type="transmembrane region" description="Helical" evidence="10">
    <location>
        <begin position="20"/>
        <end position="42"/>
    </location>
</feature>
<dbReference type="AlphaFoldDB" id="A0A238XAG5"/>
<dbReference type="GO" id="GO:0042910">
    <property type="term" value="F:xenobiotic transmembrane transporter activity"/>
    <property type="evidence" value="ECO:0007669"/>
    <property type="project" value="InterPro"/>
</dbReference>
<dbReference type="PANTHER" id="PTHR43124:SF3">
    <property type="entry name" value="CHLORAMPHENICOL EFFLUX PUMP RV0191"/>
    <property type="match status" value="1"/>
</dbReference>
<keyword evidence="7 10" id="KW-0812">Transmembrane</keyword>
<evidence type="ECO:0000313" key="12">
    <source>
        <dbReference type="EMBL" id="SNR55622.1"/>
    </source>
</evidence>
<dbReference type="InterPro" id="IPR050189">
    <property type="entry name" value="MFS_Efflux_Transporters"/>
</dbReference>
<dbReference type="SUPFAM" id="SSF103473">
    <property type="entry name" value="MFS general substrate transporter"/>
    <property type="match status" value="1"/>
</dbReference>
<dbReference type="CDD" id="cd17320">
    <property type="entry name" value="MFS_MdfA_MDR_like"/>
    <property type="match status" value="1"/>
</dbReference>
<evidence type="ECO:0000256" key="6">
    <source>
        <dbReference type="ARBA" id="ARBA00022475"/>
    </source>
</evidence>
<gene>
    <name evidence="12" type="ORF">SAMN06265370_11034</name>
</gene>
<dbReference type="Pfam" id="PF07690">
    <property type="entry name" value="MFS_1"/>
    <property type="match status" value="1"/>
</dbReference>
<dbReference type="InterPro" id="IPR005829">
    <property type="entry name" value="Sugar_transporter_CS"/>
</dbReference>
<evidence type="ECO:0000259" key="11">
    <source>
        <dbReference type="PROSITE" id="PS50850"/>
    </source>
</evidence>
<keyword evidence="13" id="KW-1185">Reference proteome</keyword>
<feature type="domain" description="Major facilitator superfamily (MFS) profile" evidence="11">
    <location>
        <begin position="19"/>
        <end position="402"/>
    </location>
</feature>
<dbReference type="Proteomes" id="UP000198417">
    <property type="component" value="Unassembled WGS sequence"/>
</dbReference>
<dbReference type="PRINTS" id="PR01035">
    <property type="entry name" value="TCRTETA"/>
</dbReference>
<dbReference type="GO" id="GO:0005886">
    <property type="term" value="C:plasma membrane"/>
    <property type="evidence" value="ECO:0007669"/>
    <property type="project" value="UniProtKB-SubCell"/>
</dbReference>
<evidence type="ECO:0000256" key="5">
    <source>
        <dbReference type="ARBA" id="ARBA00022448"/>
    </source>
</evidence>
<comment type="similarity">
    <text evidence="4">Belongs to the major facilitator superfamily. TCR/Tet family.</text>
</comment>
<dbReference type="InterPro" id="IPR011701">
    <property type="entry name" value="MFS"/>
</dbReference>
<dbReference type="PANTHER" id="PTHR43124">
    <property type="entry name" value="PURINE EFFLUX PUMP PBUE"/>
    <property type="match status" value="1"/>
</dbReference>
<feature type="transmembrane region" description="Helical" evidence="10">
    <location>
        <begin position="142"/>
        <end position="164"/>
    </location>
</feature>
<dbReference type="PROSITE" id="PS00216">
    <property type="entry name" value="SUGAR_TRANSPORT_1"/>
    <property type="match status" value="1"/>
</dbReference>
<keyword evidence="5 10" id="KW-0813">Transport</keyword>
<feature type="transmembrane region" description="Helical" evidence="10">
    <location>
        <begin position="85"/>
        <end position="104"/>
    </location>
</feature>
<dbReference type="PROSITE" id="PS50850">
    <property type="entry name" value="MFS"/>
    <property type="match status" value="1"/>
</dbReference>
<organism evidence="12 13">
    <name type="scientific">Puniceibacterium sediminis</name>
    <dbReference type="NCBI Taxonomy" id="1608407"/>
    <lineage>
        <taxon>Bacteria</taxon>
        <taxon>Pseudomonadati</taxon>
        <taxon>Pseudomonadota</taxon>
        <taxon>Alphaproteobacteria</taxon>
        <taxon>Rhodobacterales</taxon>
        <taxon>Paracoccaceae</taxon>
        <taxon>Puniceibacterium</taxon>
    </lineage>
</organism>
<dbReference type="InterPro" id="IPR020846">
    <property type="entry name" value="MFS_dom"/>
</dbReference>
<reference evidence="12 13" key="1">
    <citation type="submission" date="2017-06" db="EMBL/GenBank/DDBJ databases">
        <authorList>
            <person name="Kim H.J."/>
            <person name="Triplett B.A."/>
        </authorList>
    </citation>
    <scope>NUCLEOTIDE SEQUENCE [LARGE SCALE GENOMIC DNA]</scope>
    <source>
        <strain evidence="12 13">DSM 29052</strain>
    </source>
</reference>
<keyword evidence="10" id="KW-0997">Cell inner membrane</keyword>
<feature type="transmembrane region" description="Helical" evidence="10">
    <location>
        <begin position="170"/>
        <end position="189"/>
    </location>
</feature>
<dbReference type="InterPro" id="IPR004812">
    <property type="entry name" value="Efflux_drug-R_Bcr/CmlA"/>
</dbReference>
<feature type="transmembrane region" description="Helical" evidence="10">
    <location>
        <begin position="376"/>
        <end position="397"/>
    </location>
</feature>
<name>A0A238XAG5_9RHOB</name>